<evidence type="ECO:0000313" key="2">
    <source>
        <dbReference type="EMBL" id="RYC69596.1"/>
    </source>
</evidence>
<feature type="region of interest" description="Disordered" evidence="1">
    <location>
        <begin position="1"/>
        <end position="29"/>
    </location>
</feature>
<name>A0A4Q2UK74_9BACT</name>
<proteinExistence type="predicted"/>
<comment type="caution">
    <text evidence="2">The sequence shown here is derived from an EMBL/GenBank/DDBJ whole genome shotgun (WGS) entry which is preliminary data.</text>
</comment>
<keyword evidence="3" id="KW-1185">Reference proteome</keyword>
<gene>
    <name evidence="2" type="ORF">EQG79_13415</name>
</gene>
<sequence>MLNKPTQKPAGFQPPKANTTAFEPSASMPNTPAGNALLKLFLLASESDDFGSISKQERLELSKLIRKTALADSAHRTELDRTSKATPQSVPLRRPGHEIRYTMREYLEMVGKHDWLDKVKELGKIATGRTKVAGDYKLMYVEDATWGKLGLYPEPVLDEMYNQILTKPKP</sequence>
<dbReference type="RefSeq" id="WP_165358885.1">
    <property type="nucleotide sequence ID" value="NZ_SBLB01000003.1"/>
</dbReference>
<feature type="compositionally biased region" description="Basic and acidic residues" evidence="1">
    <location>
        <begin position="73"/>
        <end position="83"/>
    </location>
</feature>
<dbReference type="EMBL" id="SBLB01000003">
    <property type="protein sequence ID" value="RYC69596.1"/>
    <property type="molecule type" value="Genomic_DNA"/>
</dbReference>
<protein>
    <submittedName>
        <fullName evidence="2">Uncharacterized protein</fullName>
    </submittedName>
</protein>
<evidence type="ECO:0000313" key="3">
    <source>
        <dbReference type="Proteomes" id="UP000290407"/>
    </source>
</evidence>
<reference evidence="2 3" key="1">
    <citation type="submission" date="2019-01" db="EMBL/GenBank/DDBJ databases">
        <title>Spirosoma flava sp. nov., a propanil-degrading bacterium isolated from herbicide-contaminated soil.</title>
        <authorList>
            <person name="Zhang L."/>
            <person name="Jiang J.-D."/>
        </authorList>
    </citation>
    <scope>NUCLEOTIDE SEQUENCE [LARGE SCALE GENOMIC DNA]</scope>
    <source>
        <strain evidence="2 3">TY50</strain>
    </source>
</reference>
<dbReference type="AlphaFoldDB" id="A0A4Q2UK74"/>
<evidence type="ECO:0000256" key="1">
    <source>
        <dbReference type="SAM" id="MobiDB-lite"/>
    </source>
</evidence>
<dbReference type="Proteomes" id="UP000290407">
    <property type="component" value="Unassembled WGS sequence"/>
</dbReference>
<feature type="region of interest" description="Disordered" evidence="1">
    <location>
        <begin position="72"/>
        <end position="92"/>
    </location>
</feature>
<organism evidence="2 3">
    <name type="scientific">Spirosoma sordidisoli</name>
    <dbReference type="NCBI Taxonomy" id="2502893"/>
    <lineage>
        <taxon>Bacteria</taxon>
        <taxon>Pseudomonadati</taxon>
        <taxon>Bacteroidota</taxon>
        <taxon>Cytophagia</taxon>
        <taxon>Cytophagales</taxon>
        <taxon>Cytophagaceae</taxon>
        <taxon>Spirosoma</taxon>
    </lineage>
</organism>
<accession>A0A4Q2UK74</accession>
<feature type="compositionally biased region" description="Polar residues" evidence="1">
    <location>
        <begin position="16"/>
        <end position="29"/>
    </location>
</feature>